<proteinExistence type="predicted"/>
<name>A0A1G7WPE9_9BACT</name>
<dbReference type="InterPro" id="IPR011051">
    <property type="entry name" value="RmlC_Cupin_sf"/>
</dbReference>
<dbReference type="Pfam" id="PF05523">
    <property type="entry name" value="FdtA"/>
    <property type="match status" value="1"/>
</dbReference>
<accession>A0A1G7WPE9</accession>
<dbReference type="InterPro" id="IPR014710">
    <property type="entry name" value="RmlC-like_jellyroll"/>
</dbReference>
<dbReference type="CDD" id="cd20292">
    <property type="entry name" value="cupin_QdtA-like"/>
    <property type="match status" value="1"/>
</dbReference>
<sequence length="140" mass="16126">MQNLEIRLIDLPKIVDPRGNLTVAEGNDKVPFDIKRAYWVYDVPAGESRGGHAHKRLKQLIVALSGSFHVTLDNGFERKTVLLNHPWQGLLIDTNVWRTLDDFSSGAVCMVLASEHYEEEDYIYDYDEFLAYVHHHVMTK</sequence>
<dbReference type="RefSeq" id="WP_091817491.1">
    <property type="nucleotide sequence ID" value="NZ_CP091790.1"/>
</dbReference>
<keyword evidence="3" id="KW-1185">Reference proteome</keyword>
<dbReference type="InterPro" id="IPR008894">
    <property type="entry name" value="QdtA_cupin_dom"/>
</dbReference>
<gene>
    <name evidence="2" type="ORF">SAMN04487901_108123</name>
</gene>
<dbReference type="STRING" id="645274.SAMN04487901_108123"/>
<dbReference type="SUPFAM" id="SSF51182">
    <property type="entry name" value="RmlC-like cupins"/>
    <property type="match status" value="1"/>
</dbReference>
<evidence type="ECO:0000313" key="2">
    <source>
        <dbReference type="EMBL" id="SDG73847.1"/>
    </source>
</evidence>
<dbReference type="Gene3D" id="2.60.120.10">
    <property type="entry name" value="Jelly Rolls"/>
    <property type="match status" value="1"/>
</dbReference>
<feature type="domain" description="Sugar 3,4-ketoisomerase QdtA cupin" evidence="1">
    <location>
        <begin position="6"/>
        <end position="133"/>
    </location>
</feature>
<evidence type="ECO:0000259" key="1">
    <source>
        <dbReference type="Pfam" id="PF05523"/>
    </source>
</evidence>
<dbReference type="Proteomes" id="UP000198779">
    <property type="component" value="Unassembled WGS sequence"/>
</dbReference>
<reference evidence="3" key="1">
    <citation type="submission" date="2016-10" db="EMBL/GenBank/DDBJ databases">
        <authorList>
            <person name="Varghese N."/>
            <person name="Submissions S."/>
        </authorList>
    </citation>
    <scope>NUCLEOTIDE SEQUENCE [LARGE SCALE GENOMIC DNA]</scope>
    <source>
        <strain evidence="3">BP1-148</strain>
    </source>
</reference>
<organism evidence="2 3">
    <name type="scientific">Prevotella communis</name>
    <dbReference type="NCBI Taxonomy" id="2913614"/>
    <lineage>
        <taxon>Bacteria</taxon>
        <taxon>Pseudomonadati</taxon>
        <taxon>Bacteroidota</taxon>
        <taxon>Bacteroidia</taxon>
        <taxon>Bacteroidales</taxon>
        <taxon>Prevotellaceae</taxon>
        <taxon>Prevotella</taxon>
    </lineage>
</organism>
<protein>
    <submittedName>
        <fullName evidence="2">WxcM-like, C-terminal</fullName>
    </submittedName>
</protein>
<dbReference type="EMBL" id="FNCQ01000008">
    <property type="protein sequence ID" value="SDG73847.1"/>
    <property type="molecule type" value="Genomic_DNA"/>
</dbReference>
<dbReference type="AlphaFoldDB" id="A0A1G7WPE9"/>
<evidence type="ECO:0000313" key="3">
    <source>
        <dbReference type="Proteomes" id="UP000198779"/>
    </source>
</evidence>